<dbReference type="STRING" id="1914305.BLW93_06200"/>
<keyword evidence="1" id="KW-0732">Signal</keyword>
<name>A0A1R1MKP7_9BACT</name>
<dbReference type="EMBL" id="MOEN01000022">
    <property type="protein sequence ID" value="OMH40274.1"/>
    <property type="molecule type" value="Genomic_DNA"/>
</dbReference>
<reference evidence="2 3" key="1">
    <citation type="submission" date="2016-10" db="EMBL/GenBank/DDBJ databases">
        <title>Genome sequence of a sulfur-reducing bacterium Desulfurobacterium indicum K6013.</title>
        <authorList>
            <person name="Cao J."/>
            <person name="Shao Z."/>
            <person name="Alain K."/>
            <person name="Jebbar M."/>
        </authorList>
    </citation>
    <scope>NUCLEOTIDE SEQUENCE [LARGE SCALE GENOMIC DNA]</scope>
    <source>
        <strain evidence="2 3">K6013</strain>
    </source>
</reference>
<organism evidence="2 3">
    <name type="scientific">Desulfurobacterium indicum</name>
    <dbReference type="NCBI Taxonomy" id="1914305"/>
    <lineage>
        <taxon>Bacteria</taxon>
        <taxon>Pseudomonadati</taxon>
        <taxon>Aquificota</taxon>
        <taxon>Aquificia</taxon>
        <taxon>Desulfurobacteriales</taxon>
        <taxon>Desulfurobacteriaceae</taxon>
        <taxon>Desulfurobacterium</taxon>
    </lineage>
</organism>
<evidence type="ECO:0008006" key="4">
    <source>
        <dbReference type="Google" id="ProtNLM"/>
    </source>
</evidence>
<dbReference type="RefSeq" id="WP_076713237.1">
    <property type="nucleotide sequence ID" value="NZ_MOEN01000022.1"/>
</dbReference>
<gene>
    <name evidence="2" type="ORF">BLW93_06200</name>
</gene>
<comment type="caution">
    <text evidence="2">The sequence shown here is derived from an EMBL/GenBank/DDBJ whole genome shotgun (WGS) entry which is preliminary data.</text>
</comment>
<sequence length="192" mass="21734">MRKLIAFTVLFIPSLSFANGLMFSFSSGLSFMDGSSALFKDYPASVSEEIGSFYGFFVKKVFKNKYYLRCGVNFISSMDRVYFYQGDVYDYTLKGTYGSLGAGISFKSGYYFFDAGVDGYFNLSQEVETPYSTYDTDILTDFFPGIHLSTGKYLTDHLLVNISYDRSLSSIFRDDLGTVHWDSFSIGLGFEY</sequence>
<accession>A0A1R1MKP7</accession>
<evidence type="ECO:0000313" key="2">
    <source>
        <dbReference type="EMBL" id="OMH40274.1"/>
    </source>
</evidence>
<keyword evidence="3" id="KW-1185">Reference proteome</keyword>
<dbReference type="OrthoDB" id="9923509at2"/>
<feature type="chain" id="PRO_5012255272" description="Outer membrane protein beta-barrel domain-containing protein" evidence="1">
    <location>
        <begin position="19"/>
        <end position="192"/>
    </location>
</feature>
<evidence type="ECO:0000313" key="3">
    <source>
        <dbReference type="Proteomes" id="UP000187408"/>
    </source>
</evidence>
<protein>
    <recommendedName>
        <fullName evidence="4">Outer membrane protein beta-barrel domain-containing protein</fullName>
    </recommendedName>
</protein>
<proteinExistence type="predicted"/>
<dbReference type="Proteomes" id="UP000187408">
    <property type="component" value="Unassembled WGS sequence"/>
</dbReference>
<dbReference type="AlphaFoldDB" id="A0A1R1MKP7"/>
<feature type="signal peptide" evidence="1">
    <location>
        <begin position="1"/>
        <end position="18"/>
    </location>
</feature>
<evidence type="ECO:0000256" key="1">
    <source>
        <dbReference type="SAM" id="SignalP"/>
    </source>
</evidence>